<keyword evidence="8" id="KW-1185">Reference proteome</keyword>
<evidence type="ECO:0000313" key="8">
    <source>
        <dbReference type="Proteomes" id="UP000504610"/>
    </source>
</evidence>
<dbReference type="Pfam" id="PF00004">
    <property type="entry name" value="AAA"/>
    <property type="match status" value="1"/>
</dbReference>
<evidence type="ECO:0000256" key="5">
    <source>
        <dbReference type="ARBA" id="ARBA00023128"/>
    </source>
</evidence>
<protein>
    <submittedName>
        <fullName evidence="9">Uncharacterized protein LOC108841902</fullName>
    </submittedName>
</protein>
<dbReference type="Gene3D" id="1.10.8.60">
    <property type="match status" value="1"/>
</dbReference>
<dbReference type="InterPro" id="IPR003593">
    <property type="entry name" value="AAA+_ATPase"/>
</dbReference>
<evidence type="ECO:0000259" key="7">
    <source>
        <dbReference type="SMART" id="SM00382"/>
    </source>
</evidence>
<dbReference type="PANTHER" id="PTHR45644:SF39">
    <property type="entry name" value="AAA-TYPE ATPASE FAMILY PROTEIN-RELATED"/>
    <property type="match status" value="1"/>
</dbReference>
<feature type="compositionally biased region" description="Polar residues" evidence="6">
    <location>
        <begin position="1"/>
        <end position="17"/>
    </location>
</feature>
<organism evidence="8 9">
    <name type="scientific">Raphanus sativus</name>
    <name type="common">Radish</name>
    <name type="synonym">Raphanus raphanistrum var. sativus</name>
    <dbReference type="NCBI Taxonomy" id="3726"/>
    <lineage>
        <taxon>Eukaryota</taxon>
        <taxon>Viridiplantae</taxon>
        <taxon>Streptophyta</taxon>
        <taxon>Embryophyta</taxon>
        <taxon>Tracheophyta</taxon>
        <taxon>Spermatophyta</taxon>
        <taxon>Magnoliopsida</taxon>
        <taxon>eudicotyledons</taxon>
        <taxon>Gunneridae</taxon>
        <taxon>Pentapetalae</taxon>
        <taxon>rosids</taxon>
        <taxon>malvids</taxon>
        <taxon>Brassicales</taxon>
        <taxon>Brassicaceae</taxon>
        <taxon>Brassiceae</taxon>
        <taxon>Raphanus</taxon>
    </lineage>
</organism>
<gene>
    <name evidence="9" type="primary">LOC108841902</name>
</gene>
<dbReference type="InterPro" id="IPR051701">
    <property type="entry name" value="Mito_OM_Translocase_MSP1"/>
</dbReference>
<feature type="compositionally biased region" description="Basic and acidic residues" evidence="6">
    <location>
        <begin position="18"/>
        <end position="40"/>
    </location>
</feature>
<dbReference type="Gene3D" id="3.40.50.300">
    <property type="entry name" value="P-loop containing nucleotide triphosphate hydrolases"/>
    <property type="match status" value="1"/>
</dbReference>
<evidence type="ECO:0000256" key="6">
    <source>
        <dbReference type="SAM" id="MobiDB-lite"/>
    </source>
</evidence>
<dbReference type="InterPro" id="IPR006476">
    <property type="entry name" value="CHP01589_pln"/>
</dbReference>
<keyword evidence="2" id="KW-0547">Nucleotide-binding</keyword>
<dbReference type="KEGG" id="rsz:108841902"/>
<dbReference type="GeneID" id="108841902"/>
<evidence type="ECO:0000256" key="3">
    <source>
        <dbReference type="ARBA" id="ARBA00022787"/>
    </source>
</evidence>
<dbReference type="InterPro" id="IPR041569">
    <property type="entry name" value="AAA_lid_3"/>
</dbReference>
<dbReference type="Pfam" id="PF24933">
    <property type="entry name" value="DUF7751"/>
    <property type="match status" value="1"/>
</dbReference>
<evidence type="ECO:0000256" key="2">
    <source>
        <dbReference type="ARBA" id="ARBA00022741"/>
    </source>
</evidence>
<accession>A0A6J0MDM2</accession>
<dbReference type="PANTHER" id="PTHR45644">
    <property type="entry name" value="AAA ATPASE, PUTATIVE (AFU_ORTHOLOGUE AFUA_2G12920)-RELATED-RELATED"/>
    <property type="match status" value="1"/>
</dbReference>
<sequence>MASSLGSGDPPGSNTTTTDERSPSSPEDEHSSPTHQKLEDGGASVEKPAAAGRYQNVKEALFLISVESKFASLAEKPPVPQGLSICSSWAGSCQRQDLRSWSDGSDVAFFVKKEIEICIRKSMFFEEAATYLEENHQIDRNFTKIVWEQLHKENLHNFSDYYSRCKPAAEARGSLTWCELLSQSAQFPNLSIYTQSFTIGFGATCDFILRDWIANEMMCKISKHNGLAVLEVIGNSGPVLLNGSFVEMNFECLLQSGDELGFGSQESCSFIFRNMYDIAVKGGGHQMPSAVTGASILASLQSFRKDLSPLNSSSQASSKSHEAPMVQDGVVDGMEVNSSVNNQSESISSQSQDSKMAILDEKGELVKTSQQASTSGSGSGIIQPSSIFREYIQTGIVEGKSLDVSFESFPYYLSENTKAILIAASHIHLTQKEFPKYAYDFTNLSPRILLSGPAGSEIYQEMLSKALAKYFKAKLLIFDSHTLGALTAKEIESLDDGLTSDKSCTLPRPYGASVSLMTRTLTKGDRVRFYCHGPSTPRAPSSGAKGKVVLVFGDDPSSKKVGVRFDKPIPDGVDLGDLCEKGHGFFCDATDLRFESSASEDLDVLLNNTLFEVVHAESRVSPFILFLKNIEKIDVGNAFKSSLEHLPKNVIVIGSQTQYDNRKKKDIGQLPGFDKEILELAEMKLLTNPFGNKVAIDMPQDIGQQLGLGKNVPEARILLTHLFGNKVTIDMPQDEDLLTFWNQLDRDAEYLKRKANVSHLRMVMRQSGLDCDGIETLCMKDLTLQSDSAEKIIGWALSDHIRLNGVADPYTRVNLSLDSIKFGIKVLQASPNESTSSKNSPKDIETVNELERFSSDAISYSDIGVSFKDIGALEDVKDTLMDLVVVPLKRPELFRKGQLIKPCKGILLFGPPGTGKTMLAKAVATEAGANFINISPSSIVSEFYGGTVKNVRAVFSLASKKSPSIIFVDEADSILGQRGSPGEQEATRRMRNEFMMNWDGLLTRETERVMVLAATNRPFDLDEAVIRRLPHRLMVGLPDAQNRAKILRAILAKEDLSDDVDLDEVARMADGYSGSDLKNLCLTAARRPVKEILEKEKTERVAAMAEGKDRPAQYGSSDIRAINMQDFTYAQKKMCASVSAGSGRMEELEEWNNRYGEGGSRKKTTPLSYFM</sequence>
<keyword evidence="4" id="KW-0067">ATP-binding</keyword>
<evidence type="ECO:0000313" key="9">
    <source>
        <dbReference type="RefSeq" id="XP_018470189.1"/>
    </source>
</evidence>
<dbReference type="NCBIfam" id="TIGR01589">
    <property type="entry name" value="A_thal_3526"/>
    <property type="match status" value="1"/>
</dbReference>
<comment type="subcellular location">
    <subcellularLocation>
        <location evidence="1">Mitochondrion outer membrane</location>
        <topology evidence="1">Single-pass membrane protein</topology>
    </subcellularLocation>
</comment>
<evidence type="ECO:0000256" key="1">
    <source>
        <dbReference type="ARBA" id="ARBA00004572"/>
    </source>
</evidence>
<dbReference type="Pfam" id="PF17862">
    <property type="entry name" value="AAA_lid_3"/>
    <property type="match status" value="1"/>
</dbReference>
<reference evidence="8" key="1">
    <citation type="journal article" date="2019" name="Database">
        <title>The radish genome database (RadishGD): an integrated information resource for radish genomics.</title>
        <authorList>
            <person name="Yu H.J."/>
            <person name="Baek S."/>
            <person name="Lee Y.J."/>
            <person name="Cho A."/>
            <person name="Mun J.H."/>
        </authorList>
    </citation>
    <scope>NUCLEOTIDE SEQUENCE [LARGE SCALE GENOMIC DNA]</scope>
    <source>
        <strain evidence="8">cv. WK10039</strain>
    </source>
</reference>
<dbReference type="GO" id="GO:0005741">
    <property type="term" value="C:mitochondrial outer membrane"/>
    <property type="evidence" value="ECO:0007669"/>
    <property type="project" value="UniProtKB-SubCell"/>
</dbReference>
<dbReference type="InterPro" id="IPR008984">
    <property type="entry name" value="SMAD_FHA_dom_sf"/>
</dbReference>
<keyword evidence="3" id="KW-1000">Mitochondrion outer membrane</keyword>
<dbReference type="CDD" id="cd00060">
    <property type="entry name" value="FHA"/>
    <property type="match status" value="1"/>
</dbReference>
<keyword evidence="3" id="KW-0472">Membrane</keyword>
<dbReference type="SUPFAM" id="SSF52540">
    <property type="entry name" value="P-loop containing nucleoside triphosphate hydrolases"/>
    <property type="match status" value="1"/>
</dbReference>
<dbReference type="Proteomes" id="UP000504610">
    <property type="component" value="Chromosome 2"/>
</dbReference>
<dbReference type="InterPro" id="IPR003960">
    <property type="entry name" value="ATPase_AAA_CS"/>
</dbReference>
<dbReference type="GO" id="GO:0016887">
    <property type="term" value="F:ATP hydrolysis activity"/>
    <property type="evidence" value="ECO:0007669"/>
    <property type="project" value="InterPro"/>
</dbReference>
<dbReference type="GO" id="GO:0005524">
    <property type="term" value="F:ATP binding"/>
    <property type="evidence" value="ECO:0007669"/>
    <property type="project" value="UniProtKB-KW"/>
</dbReference>
<keyword evidence="5" id="KW-0496">Mitochondrion</keyword>
<dbReference type="SMART" id="SM00382">
    <property type="entry name" value="AAA"/>
    <property type="match status" value="1"/>
</dbReference>
<dbReference type="InterPro" id="IPR003959">
    <property type="entry name" value="ATPase_AAA_core"/>
</dbReference>
<proteinExistence type="predicted"/>
<dbReference type="InterPro" id="IPR027417">
    <property type="entry name" value="P-loop_NTPase"/>
</dbReference>
<dbReference type="OrthoDB" id="10254455at2759"/>
<dbReference type="AlphaFoldDB" id="A0A6J0MDM2"/>
<feature type="region of interest" description="Disordered" evidence="6">
    <location>
        <begin position="1"/>
        <end position="44"/>
    </location>
</feature>
<dbReference type="SUPFAM" id="SSF49879">
    <property type="entry name" value="SMAD/FHA domain"/>
    <property type="match status" value="1"/>
</dbReference>
<dbReference type="InterPro" id="IPR056653">
    <property type="entry name" value="DUF7751"/>
</dbReference>
<evidence type="ECO:0000256" key="4">
    <source>
        <dbReference type="ARBA" id="ARBA00022840"/>
    </source>
</evidence>
<feature type="domain" description="AAA+ ATPase" evidence="7">
    <location>
        <begin position="902"/>
        <end position="1039"/>
    </location>
</feature>
<dbReference type="Gene3D" id="2.60.200.20">
    <property type="match status" value="1"/>
</dbReference>
<dbReference type="PROSITE" id="PS00674">
    <property type="entry name" value="AAA"/>
    <property type="match status" value="1"/>
</dbReference>
<reference evidence="9" key="2">
    <citation type="submission" date="2025-08" db="UniProtKB">
        <authorList>
            <consortium name="RefSeq"/>
        </authorList>
    </citation>
    <scope>IDENTIFICATION</scope>
    <source>
        <tissue evidence="9">Leaf</tissue>
    </source>
</reference>
<dbReference type="Pfam" id="PF09713">
    <property type="entry name" value="A_thal_3526"/>
    <property type="match status" value="1"/>
</dbReference>
<dbReference type="RefSeq" id="XP_018470189.1">
    <property type="nucleotide sequence ID" value="XM_018614687.2"/>
</dbReference>
<name>A0A6J0MDM2_RAPSA</name>